<evidence type="ECO:0000313" key="7">
    <source>
        <dbReference type="EMBL" id="MDP2564806.1"/>
    </source>
</evidence>
<name>A0ABT9FDH6_9GAMM</name>
<evidence type="ECO:0000313" key="8">
    <source>
        <dbReference type="Proteomes" id="UP001177212"/>
    </source>
</evidence>
<dbReference type="Proteomes" id="UP001177212">
    <property type="component" value="Unassembled WGS sequence"/>
</dbReference>
<dbReference type="PANTHER" id="PTHR30250">
    <property type="entry name" value="PST FAMILY PREDICTED COLANIC ACID TRANSPORTER"/>
    <property type="match status" value="1"/>
</dbReference>
<keyword evidence="8" id="KW-1185">Reference proteome</keyword>
<organism evidence="7 8">
    <name type="scientific">Pseudoalteromonas marina</name>
    <dbReference type="NCBI Taxonomy" id="267375"/>
    <lineage>
        <taxon>Bacteria</taxon>
        <taxon>Pseudomonadati</taxon>
        <taxon>Pseudomonadota</taxon>
        <taxon>Gammaproteobacteria</taxon>
        <taxon>Alteromonadales</taxon>
        <taxon>Pseudoalteromonadaceae</taxon>
        <taxon>Pseudoalteromonas</taxon>
    </lineage>
</organism>
<evidence type="ECO:0000256" key="4">
    <source>
        <dbReference type="ARBA" id="ARBA00022989"/>
    </source>
</evidence>
<keyword evidence="3 6" id="KW-0812">Transmembrane</keyword>
<feature type="transmembrane region" description="Helical" evidence="6">
    <location>
        <begin position="21"/>
        <end position="41"/>
    </location>
</feature>
<sequence length="432" mass="46778">MLAKVKGILSNAEHRHTAINTAIALAIRVLGAGMAFIFNLIIARQLGAEQAGYFFLSLAVAMLLSAVARLGFDNTVLRFTGANAKNGATVKFVLNYALKFCLPVATTVALLLYLAAPFIANTVFNKPLMAQSLQYIAPAIIGLSVVLLVAMSLQARHKLFASIPCQNIAHFLLCGAAILAFSTDTANLAALYLSLSLSITASFFYWISVKNLNSFGDTVNVSELWESARPNWAIVLMSQAVQWSAPIIIGVFLVAEQVAYFSVAQRIALLTSFILMAVNLVVAPKFASFNAKNDMDGIRKTALFSVRLLVLSAMPIVLFMLLLPEFLMGLFGEQFKQGALILQVLVLGQAINVITGSVGYLLMMSGNERDMRFVTIISGSGVLISVPICTHFFGVIGAAVATAFFISLQNLLAVYLVKKRLGFNTLKFWQKI</sequence>
<feature type="transmembrane region" description="Helical" evidence="6">
    <location>
        <begin position="232"/>
        <end position="255"/>
    </location>
</feature>
<evidence type="ECO:0000256" key="5">
    <source>
        <dbReference type="ARBA" id="ARBA00023136"/>
    </source>
</evidence>
<comment type="caution">
    <text evidence="7">The sequence shown here is derived from an EMBL/GenBank/DDBJ whole genome shotgun (WGS) entry which is preliminary data.</text>
</comment>
<dbReference type="PANTHER" id="PTHR30250:SF11">
    <property type="entry name" value="O-ANTIGEN TRANSPORTER-RELATED"/>
    <property type="match status" value="1"/>
</dbReference>
<accession>A0ABT9FDH6</accession>
<evidence type="ECO:0000256" key="3">
    <source>
        <dbReference type="ARBA" id="ARBA00022692"/>
    </source>
</evidence>
<dbReference type="InterPro" id="IPR050833">
    <property type="entry name" value="Poly_Biosynth_Transport"/>
</dbReference>
<gene>
    <name evidence="7" type="ORF">Q8W34_09180</name>
</gene>
<keyword evidence="4 6" id="KW-1133">Transmembrane helix</keyword>
<feature type="transmembrane region" description="Helical" evidence="6">
    <location>
        <begin position="135"/>
        <end position="153"/>
    </location>
</feature>
<feature type="transmembrane region" description="Helical" evidence="6">
    <location>
        <begin position="399"/>
        <end position="417"/>
    </location>
</feature>
<evidence type="ECO:0000256" key="1">
    <source>
        <dbReference type="ARBA" id="ARBA00004651"/>
    </source>
</evidence>
<evidence type="ECO:0000256" key="2">
    <source>
        <dbReference type="ARBA" id="ARBA00022475"/>
    </source>
</evidence>
<feature type="transmembrane region" description="Helical" evidence="6">
    <location>
        <begin position="189"/>
        <end position="207"/>
    </location>
</feature>
<dbReference type="InterPro" id="IPR002797">
    <property type="entry name" value="Polysacc_synth"/>
</dbReference>
<evidence type="ECO:0000256" key="6">
    <source>
        <dbReference type="SAM" id="Phobius"/>
    </source>
</evidence>
<dbReference type="Pfam" id="PF01943">
    <property type="entry name" value="Polysacc_synt"/>
    <property type="match status" value="1"/>
</dbReference>
<feature type="transmembrane region" description="Helical" evidence="6">
    <location>
        <begin position="373"/>
        <end position="393"/>
    </location>
</feature>
<dbReference type="EMBL" id="JAUYVT010000006">
    <property type="protein sequence ID" value="MDP2564806.1"/>
    <property type="molecule type" value="Genomic_DNA"/>
</dbReference>
<feature type="transmembrane region" description="Helical" evidence="6">
    <location>
        <begin position="93"/>
        <end position="115"/>
    </location>
</feature>
<keyword evidence="2" id="KW-1003">Cell membrane</keyword>
<dbReference type="RefSeq" id="WP_305471959.1">
    <property type="nucleotide sequence ID" value="NZ_JAUYVT010000006.1"/>
</dbReference>
<feature type="transmembrane region" description="Helical" evidence="6">
    <location>
        <begin position="165"/>
        <end position="183"/>
    </location>
</feature>
<protein>
    <submittedName>
        <fullName evidence="7">Oligosaccharide flippase family protein</fullName>
    </submittedName>
</protein>
<comment type="subcellular location">
    <subcellularLocation>
        <location evidence="1">Cell membrane</location>
        <topology evidence="1">Multi-pass membrane protein</topology>
    </subcellularLocation>
</comment>
<reference evidence="7" key="1">
    <citation type="submission" date="2023-07" db="EMBL/GenBank/DDBJ databases">
        <title>Genome content predicts the carbon catabolic preferences of heterotrophic bacteria.</title>
        <authorList>
            <person name="Gralka M."/>
        </authorList>
    </citation>
    <scope>NUCLEOTIDE SEQUENCE</scope>
    <source>
        <strain evidence="7">4G09</strain>
    </source>
</reference>
<feature type="transmembrane region" description="Helical" evidence="6">
    <location>
        <begin position="308"/>
        <end position="328"/>
    </location>
</feature>
<feature type="transmembrane region" description="Helical" evidence="6">
    <location>
        <begin position="53"/>
        <end position="72"/>
    </location>
</feature>
<keyword evidence="5 6" id="KW-0472">Membrane</keyword>
<feature type="transmembrane region" description="Helical" evidence="6">
    <location>
        <begin position="340"/>
        <end position="361"/>
    </location>
</feature>
<proteinExistence type="predicted"/>
<feature type="transmembrane region" description="Helical" evidence="6">
    <location>
        <begin position="267"/>
        <end position="287"/>
    </location>
</feature>